<dbReference type="AlphaFoldDB" id="A0A6P8MYS3"/>
<dbReference type="Pfam" id="PF03564">
    <property type="entry name" value="DUF1759"/>
    <property type="match status" value="1"/>
</dbReference>
<dbReference type="GeneID" id="117216450"/>
<dbReference type="PANTHER" id="PTHR22954">
    <property type="entry name" value="RETROVIRAL PROTEASE-RELATED"/>
    <property type="match status" value="1"/>
</dbReference>
<organism evidence="2 3">
    <name type="scientific">Bombus bifarius</name>
    <dbReference type="NCBI Taxonomy" id="103933"/>
    <lineage>
        <taxon>Eukaryota</taxon>
        <taxon>Metazoa</taxon>
        <taxon>Ecdysozoa</taxon>
        <taxon>Arthropoda</taxon>
        <taxon>Hexapoda</taxon>
        <taxon>Insecta</taxon>
        <taxon>Pterygota</taxon>
        <taxon>Neoptera</taxon>
        <taxon>Endopterygota</taxon>
        <taxon>Hymenoptera</taxon>
        <taxon>Apocrita</taxon>
        <taxon>Aculeata</taxon>
        <taxon>Apoidea</taxon>
        <taxon>Anthophila</taxon>
        <taxon>Apidae</taxon>
        <taxon>Bombus</taxon>
        <taxon>Pyrobombus</taxon>
    </lineage>
</organism>
<dbReference type="InterPro" id="IPR005312">
    <property type="entry name" value="DUF1759"/>
</dbReference>
<protein>
    <submittedName>
        <fullName evidence="3">Uncharacterized protein LOC117216450</fullName>
    </submittedName>
</protein>
<keyword evidence="2" id="KW-1185">Reference proteome</keyword>
<dbReference type="Proteomes" id="UP000515164">
    <property type="component" value="Unplaced"/>
</dbReference>
<feature type="region of interest" description="Disordered" evidence="1">
    <location>
        <begin position="182"/>
        <end position="222"/>
    </location>
</feature>
<sequence>MEQRRNRQEYAHRTVHIALRARVSGDCYTENAATFSGAYEDWPGFADQFRCTIHENVRLDDCTRLMYLRSCLTQEAADSIATLANTASNYSVAWELLEKWYNQPTTIVNNHLKALFDASPLQRPSYQEIRAYLIQSEIKAHYKDLQALKQPTADTLLLYLLTSKLDPETEFRWKERIAHTPTYTRSTYQNPPRPTTYPEGSRVQNQDSKRSLTTNQTSVTQP</sequence>
<name>A0A6P8MYS3_9HYME</name>
<accession>A0A6P8MYS3</accession>
<proteinExistence type="predicted"/>
<dbReference type="KEGG" id="bbif:117216450"/>
<evidence type="ECO:0000256" key="1">
    <source>
        <dbReference type="SAM" id="MobiDB-lite"/>
    </source>
</evidence>
<feature type="compositionally biased region" description="Polar residues" evidence="1">
    <location>
        <begin position="202"/>
        <end position="222"/>
    </location>
</feature>
<reference evidence="3" key="1">
    <citation type="submission" date="2025-08" db="UniProtKB">
        <authorList>
            <consortium name="RefSeq"/>
        </authorList>
    </citation>
    <scope>IDENTIFICATION</scope>
    <source>
        <tissue evidence="3">Muscle</tissue>
    </source>
</reference>
<dbReference type="PANTHER" id="PTHR22954:SF3">
    <property type="entry name" value="PROTEIN CBG08539"/>
    <property type="match status" value="1"/>
</dbReference>
<evidence type="ECO:0000313" key="3">
    <source>
        <dbReference type="RefSeq" id="XP_033319041.1"/>
    </source>
</evidence>
<dbReference type="RefSeq" id="XP_033319041.1">
    <property type="nucleotide sequence ID" value="XM_033463150.1"/>
</dbReference>
<evidence type="ECO:0000313" key="2">
    <source>
        <dbReference type="Proteomes" id="UP000515164"/>
    </source>
</evidence>
<gene>
    <name evidence="3" type="primary">LOC117216450</name>
</gene>